<evidence type="ECO:0000313" key="1">
    <source>
        <dbReference type="EMBL" id="KAG0411943.1"/>
    </source>
</evidence>
<accession>A0AC60NXS2</accession>
<comment type="caution">
    <text evidence="1">The sequence shown here is derived from an EMBL/GenBank/DDBJ whole genome shotgun (WGS) entry which is preliminary data.</text>
</comment>
<feature type="non-terminal residue" evidence="1">
    <location>
        <position position="109"/>
    </location>
</feature>
<feature type="non-terminal residue" evidence="1">
    <location>
        <position position="1"/>
    </location>
</feature>
<gene>
    <name evidence="1" type="ORF">HPB47_010917</name>
</gene>
<reference evidence="1 2" key="1">
    <citation type="journal article" date="2020" name="Cell">
        <title>Large-Scale Comparative Analyses of Tick Genomes Elucidate Their Genetic Diversity and Vector Capacities.</title>
        <authorList>
            <consortium name="Tick Genome and Microbiome Consortium (TIGMIC)"/>
            <person name="Jia N."/>
            <person name="Wang J."/>
            <person name="Shi W."/>
            <person name="Du L."/>
            <person name="Sun Y."/>
            <person name="Zhan W."/>
            <person name="Jiang J.F."/>
            <person name="Wang Q."/>
            <person name="Zhang B."/>
            <person name="Ji P."/>
            <person name="Bell-Sakyi L."/>
            <person name="Cui X.M."/>
            <person name="Yuan T.T."/>
            <person name="Jiang B.G."/>
            <person name="Yang W.F."/>
            <person name="Lam T.T."/>
            <person name="Chang Q.C."/>
            <person name="Ding S.J."/>
            <person name="Wang X.J."/>
            <person name="Zhu J.G."/>
            <person name="Ruan X.D."/>
            <person name="Zhao L."/>
            <person name="Wei J.T."/>
            <person name="Ye R.Z."/>
            <person name="Que T.C."/>
            <person name="Du C.H."/>
            <person name="Zhou Y.H."/>
            <person name="Cheng J.X."/>
            <person name="Dai P.F."/>
            <person name="Guo W.B."/>
            <person name="Han X.H."/>
            <person name="Huang E.J."/>
            <person name="Li L.F."/>
            <person name="Wei W."/>
            <person name="Gao Y.C."/>
            <person name="Liu J.Z."/>
            <person name="Shao H.Z."/>
            <person name="Wang X."/>
            <person name="Wang C.C."/>
            <person name="Yang T.C."/>
            <person name="Huo Q.B."/>
            <person name="Li W."/>
            <person name="Chen H.Y."/>
            <person name="Chen S.E."/>
            <person name="Zhou L.G."/>
            <person name="Ni X.B."/>
            <person name="Tian J.H."/>
            <person name="Sheng Y."/>
            <person name="Liu T."/>
            <person name="Pan Y.S."/>
            <person name="Xia L.Y."/>
            <person name="Li J."/>
            <person name="Zhao F."/>
            <person name="Cao W.C."/>
        </authorList>
    </citation>
    <scope>NUCLEOTIDE SEQUENCE [LARGE SCALE GENOMIC DNA]</scope>
    <source>
        <strain evidence="1">Iper-2018</strain>
    </source>
</reference>
<keyword evidence="2" id="KW-1185">Reference proteome</keyword>
<name>A0AC60NXS2_IXOPE</name>
<protein>
    <submittedName>
        <fullName evidence="1">Uncharacterized protein</fullName>
    </submittedName>
</protein>
<sequence>GTTEKVSLFCLPIDRVQPEKWKRAIPWQETGGFTFDSKYVQVREKHSDATDIIRADECVVKDDAVSIQREKPILSPNAILRTFDSLPAYLKKPRPRTQMLTRRQPGKRR</sequence>
<dbReference type="EMBL" id="JABSTQ010011390">
    <property type="protein sequence ID" value="KAG0411943.1"/>
    <property type="molecule type" value="Genomic_DNA"/>
</dbReference>
<organism evidence="1 2">
    <name type="scientific">Ixodes persulcatus</name>
    <name type="common">Taiga tick</name>
    <dbReference type="NCBI Taxonomy" id="34615"/>
    <lineage>
        <taxon>Eukaryota</taxon>
        <taxon>Metazoa</taxon>
        <taxon>Ecdysozoa</taxon>
        <taxon>Arthropoda</taxon>
        <taxon>Chelicerata</taxon>
        <taxon>Arachnida</taxon>
        <taxon>Acari</taxon>
        <taxon>Parasitiformes</taxon>
        <taxon>Ixodida</taxon>
        <taxon>Ixodoidea</taxon>
        <taxon>Ixodidae</taxon>
        <taxon>Ixodinae</taxon>
        <taxon>Ixodes</taxon>
    </lineage>
</organism>
<dbReference type="Proteomes" id="UP000805193">
    <property type="component" value="Unassembled WGS sequence"/>
</dbReference>
<evidence type="ECO:0000313" key="2">
    <source>
        <dbReference type="Proteomes" id="UP000805193"/>
    </source>
</evidence>
<proteinExistence type="predicted"/>